<dbReference type="HOGENOM" id="CLU_1205961_0_0_1"/>
<evidence type="ECO:0000313" key="2">
    <source>
        <dbReference type="EnsemblMetazoa" id="CapteP135097"/>
    </source>
</evidence>
<reference evidence="1 3" key="2">
    <citation type="journal article" date="2013" name="Nature">
        <title>Insights into bilaterian evolution from three spiralian genomes.</title>
        <authorList>
            <person name="Simakov O."/>
            <person name="Marletaz F."/>
            <person name="Cho S.J."/>
            <person name="Edsinger-Gonzales E."/>
            <person name="Havlak P."/>
            <person name="Hellsten U."/>
            <person name="Kuo D.H."/>
            <person name="Larsson T."/>
            <person name="Lv J."/>
            <person name="Arendt D."/>
            <person name="Savage R."/>
            <person name="Osoegawa K."/>
            <person name="de Jong P."/>
            <person name="Grimwood J."/>
            <person name="Chapman J.A."/>
            <person name="Shapiro H."/>
            <person name="Aerts A."/>
            <person name="Otillar R.P."/>
            <person name="Terry A.Y."/>
            <person name="Boore J.L."/>
            <person name="Grigoriev I.V."/>
            <person name="Lindberg D.R."/>
            <person name="Seaver E.C."/>
            <person name="Weisblat D.A."/>
            <person name="Putnam N.H."/>
            <person name="Rokhsar D.S."/>
        </authorList>
    </citation>
    <scope>NUCLEOTIDE SEQUENCE</scope>
    <source>
        <strain evidence="1 3">I ESC-2004</strain>
    </source>
</reference>
<reference evidence="2" key="3">
    <citation type="submission" date="2015-06" db="UniProtKB">
        <authorList>
            <consortium name="EnsemblMetazoa"/>
        </authorList>
    </citation>
    <scope>IDENTIFICATION</scope>
</reference>
<dbReference type="GO" id="GO:0051225">
    <property type="term" value="P:spindle assembly"/>
    <property type="evidence" value="ECO:0007669"/>
    <property type="project" value="InterPro"/>
</dbReference>
<protein>
    <submittedName>
        <fullName evidence="1 2">Uncharacterized protein</fullName>
    </submittedName>
</protein>
<keyword evidence="3" id="KW-1185">Reference proteome</keyword>
<dbReference type="EMBL" id="AMQN01008453">
    <property type="status" value="NOT_ANNOTATED_CDS"/>
    <property type="molecule type" value="Genomic_DNA"/>
</dbReference>
<dbReference type="Proteomes" id="UP000014760">
    <property type="component" value="Unassembled WGS sequence"/>
</dbReference>
<dbReference type="OMA" id="AKMDMLV"/>
<dbReference type="OrthoDB" id="2436605at2759"/>
<proteinExistence type="predicted"/>
<dbReference type="EMBL" id="AMQN01008455">
    <property type="status" value="NOT_ANNOTATED_CDS"/>
    <property type="molecule type" value="Genomic_DNA"/>
</dbReference>
<name>R7UBJ8_CAPTE</name>
<dbReference type="EMBL" id="KB303150">
    <property type="protein sequence ID" value="ELU03456.1"/>
    <property type="molecule type" value="Genomic_DNA"/>
</dbReference>
<dbReference type="GO" id="GO:0005813">
    <property type="term" value="C:centrosome"/>
    <property type="evidence" value="ECO:0007669"/>
    <property type="project" value="TreeGrafter"/>
</dbReference>
<dbReference type="EnsemblMetazoa" id="CapteT135097">
    <property type="protein sequence ID" value="CapteP135097"/>
    <property type="gene ID" value="CapteG135097"/>
</dbReference>
<accession>R7UBJ8</accession>
<dbReference type="Pfam" id="PF15003">
    <property type="entry name" value="HAUS2"/>
    <property type="match status" value="1"/>
</dbReference>
<dbReference type="GO" id="GO:0007020">
    <property type="term" value="P:microtubule nucleation"/>
    <property type="evidence" value="ECO:0007669"/>
    <property type="project" value="TreeGrafter"/>
</dbReference>
<reference evidence="3" key="1">
    <citation type="submission" date="2012-12" db="EMBL/GenBank/DDBJ databases">
        <authorList>
            <person name="Hellsten U."/>
            <person name="Grimwood J."/>
            <person name="Chapman J.A."/>
            <person name="Shapiro H."/>
            <person name="Aerts A."/>
            <person name="Otillar R.P."/>
            <person name="Terry A.Y."/>
            <person name="Boore J.L."/>
            <person name="Simakov O."/>
            <person name="Marletaz F."/>
            <person name="Cho S.-J."/>
            <person name="Edsinger-Gonzales E."/>
            <person name="Havlak P."/>
            <person name="Kuo D.-H."/>
            <person name="Larsson T."/>
            <person name="Lv J."/>
            <person name="Arendt D."/>
            <person name="Savage R."/>
            <person name="Osoegawa K."/>
            <person name="de Jong P."/>
            <person name="Lindberg D.R."/>
            <person name="Seaver E.C."/>
            <person name="Weisblat D.A."/>
            <person name="Putnam N.H."/>
            <person name="Grigoriev I.V."/>
            <person name="Rokhsar D.S."/>
        </authorList>
    </citation>
    <scope>NUCLEOTIDE SEQUENCE</scope>
    <source>
        <strain evidence="3">I ESC-2004</strain>
    </source>
</reference>
<dbReference type="STRING" id="283909.R7UBJ8"/>
<evidence type="ECO:0000313" key="1">
    <source>
        <dbReference type="EMBL" id="ELU03456.1"/>
    </source>
</evidence>
<dbReference type="GO" id="GO:1990498">
    <property type="term" value="C:mitotic spindle microtubule"/>
    <property type="evidence" value="ECO:0007669"/>
    <property type="project" value="TreeGrafter"/>
</dbReference>
<dbReference type="GO" id="GO:0070652">
    <property type="term" value="C:HAUS complex"/>
    <property type="evidence" value="ECO:0007669"/>
    <property type="project" value="TreeGrafter"/>
</dbReference>
<dbReference type="PANTHER" id="PTHR16039:SF1">
    <property type="entry name" value="HAUS AUGMIN-LIKE COMPLEX SUBUNIT 2"/>
    <property type="match status" value="1"/>
</dbReference>
<dbReference type="InterPro" id="IPR028346">
    <property type="entry name" value="HAUS2"/>
</dbReference>
<organism evidence="1">
    <name type="scientific">Capitella teleta</name>
    <name type="common">Polychaete worm</name>
    <dbReference type="NCBI Taxonomy" id="283909"/>
    <lineage>
        <taxon>Eukaryota</taxon>
        <taxon>Metazoa</taxon>
        <taxon>Spiralia</taxon>
        <taxon>Lophotrochozoa</taxon>
        <taxon>Annelida</taxon>
        <taxon>Polychaeta</taxon>
        <taxon>Sedentaria</taxon>
        <taxon>Scolecida</taxon>
        <taxon>Capitellidae</taxon>
        <taxon>Capitella</taxon>
    </lineage>
</organism>
<dbReference type="EMBL" id="AMQN01008454">
    <property type="status" value="NOT_ANNOTATED_CDS"/>
    <property type="molecule type" value="Genomic_DNA"/>
</dbReference>
<dbReference type="AlphaFoldDB" id="R7UBJ8"/>
<dbReference type="GO" id="GO:0007098">
    <property type="term" value="P:centrosome cycle"/>
    <property type="evidence" value="ECO:0007669"/>
    <property type="project" value="TreeGrafter"/>
</dbReference>
<evidence type="ECO:0000313" key="3">
    <source>
        <dbReference type="Proteomes" id="UP000014760"/>
    </source>
</evidence>
<sequence length="195" mass="22636">METLSALHVNPWTEDDTSFGTIKRFLRLAANTGHLRPETSENLDNLARRYPSIRLMRLLKEIEETKKEIHKVGVSIQQRLQERETHDILHPQSLAKKVDVINGINTNLQDVLSHKSSLISRLQCPYVGDFIRIEASHKRYASELFTQLAPVLSELASNLENIEWATNSENISRHHWVRYLFLFSKNFLIFTKFIG</sequence>
<dbReference type="PANTHER" id="PTHR16039">
    <property type="entry name" value="HAUS AUGMIN-LIKE COMPLEX SUBUNIT 2"/>
    <property type="match status" value="1"/>
</dbReference>
<gene>
    <name evidence="1" type="ORF">CAPTEDRAFT_135097</name>
</gene>